<dbReference type="InterPro" id="IPR000782">
    <property type="entry name" value="FAS1_domain"/>
</dbReference>
<gene>
    <name evidence="5" type="ORF">DEBR0S1_23838G</name>
    <name evidence="4" type="ORF">HII12_003886</name>
</gene>
<dbReference type="Gene3D" id="2.30.180.10">
    <property type="entry name" value="FAS1 domain"/>
    <property type="match status" value="1"/>
</dbReference>
<dbReference type="SUPFAM" id="SSF82153">
    <property type="entry name" value="FAS1 domain"/>
    <property type="match status" value="1"/>
</dbReference>
<evidence type="ECO:0000259" key="3">
    <source>
        <dbReference type="PROSITE" id="PS50213"/>
    </source>
</evidence>
<evidence type="ECO:0000256" key="2">
    <source>
        <dbReference type="SAM" id="SignalP"/>
    </source>
</evidence>
<feature type="signal peptide" evidence="2">
    <location>
        <begin position="1"/>
        <end position="20"/>
    </location>
</feature>
<dbReference type="InterPro" id="IPR036378">
    <property type="entry name" value="FAS1_dom_sf"/>
</dbReference>
<evidence type="ECO:0000313" key="7">
    <source>
        <dbReference type="Proteomes" id="UP000568158"/>
    </source>
</evidence>
<dbReference type="PROSITE" id="PS50213">
    <property type="entry name" value="FAS1"/>
    <property type="match status" value="1"/>
</dbReference>
<evidence type="ECO:0000313" key="4">
    <source>
        <dbReference type="EMBL" id="KAF6008997.1"/>
    </source>
</evidence>
<dbReference type="InterPro" id="IPR040200">
    <property type="entry name" value="Mug57-like"/>
</dbReference>
<dbReference type="AlphaFoldDB" id="A0A7D9CVK5"/>
<organism evidence="5 6">
    <name type="scientific">Dekkera bruxellensis</name>
    <name type="common">Brettanomyces custersii</name>
    <dbReference type="NCBI Taxonomy" id="5007"/>
    <lineage>
        <taxon>Eukaryota</taxon>
        <taxon>Fungi</taxon>
        <taxon>Dikarya</taxon>
        <taxon>Ascomycota</taxon>
        <taxon>Saccharomycotina</taxon>
        <taxon>Pichiomycetes</taxon>
        <taxon>Pichiales</taxon>
        <taxon>Pichiaceae</taxon>
        <taxon>Brettanomyces</taxon>
    </lineage>
</organism>
<keyword evidence="6" id="KW-1185">Reference proteome</keyword>
<keyword evidence="1 2" id="KW-0732">Signal</keyword>
<feature type="chain" id="PRO_5033588096" evidence="2">
    <location>
        <begin position="21"/>
        <end position="428"/>
    </location>
</feature>
<reference evidence="5 6" key="1">
    <citation type="submission" date="2019-07" db="EMBL/GenBank/DDBJ databases">
        <authorList>
            <person name="Friedrich A."/>
            <person name="Schacherer J."/>
        </authorList>
    </citation>
    <scope>NUCLEOTIDE SEQUENCE [LARGE SCALE GENOMIC DNA]</scope>
</reference>
<accession>A0A7D9CVK5</accession>
<dbReference type="EMBL" id="JABCYN010000032">
    <property type="protein sequence ID" value="KAF6008997.1"/>
    <property type="molecule type" value="Genomic_DNA"/>
</dbReference>
<feature type="domain" description="FAS1" evidence="3">
    <location>
        <begin position="264"/>
        <end position="420"/>
    </location>
</feature>
<dbReference type="Proteomes" id="UP000568158">
    <property type="component" value="Unassembled WGS sequence"/>
</dbReference>
<protein>
    <submittedName>
        <fullName evidence="5">DEBR0S1_23838g1_1</fullName>
    </submittedName>
</protein>
<dbReference type="EMBL" id="CABFWN010000001">
    <property type="protein sequence ID" value="VUG16714.1"/>
    <property type="molecule type" value="Genomic_DNA"/>
</dbReference>
<dbReference type="PANTHER" id="PTHR28156:SF1">
    <property type="entry name" value="FAS1 DOMAIN-CONTAINING PROTEIN YDR262W"/>
    <property type="match status" value="1"/>
</dbReference>
<proteinExistence type="predicted"/>
<dbReference type="PANTHER" id="PTHR28156">
    <property type="entry name" value="FAS1 DOMAIN-CONTAINING PROTEIN YDR262W"/>
    <property type="match status" value="1"/>
</dbReference>
<dbReference type="Proteomes" id="UP000478008">
    <property type="component" value="Unassembled WGS sequence"/>
</dbReference>
<evidence type="ECO:0000313" key="6">
    <source>
        <dbReference type="Proteomes" id="UP000478008"/>
    </source>
</evidence>
<sequence length="428" mass="48229">MKFNLSLLRLILIFVAACYAKNVAKISIDDSAILNLEDKNNGEDLEGRDVKNVESINTILGDSTLLKRDAKNILDTVTFVVDEDSLKENNLRKRAPKNIAHLNLMIDEADLKQSDKLMKRTSKNVVNLDLMVDEDLLLSKLVKRHSENREPLGLDIDVNDFNTRSFVKDDKKFTEITILVKNSDLPSNLISDYRNKEGKHAILVDIPEEITSTLSSGSHQLMMNVKSIKKIVQRKLKSIVIPEMGDIYDETNNLKYTLMPSVKSGTLATALDQEGDISIFATYIRDLTDIYSMCNSVDKFNINAANDAEKMLLLFAPTNKAMIDLSAKPWEFPESITDDDESVVRNNIRHFVESHIAKASTKSFNTEMTVQLVSLNDNKIILKNTDTGFKYRLSDSTEWIPINSIDVLDNGALLSVPKVMSWPGRVQD</sequence>
<reference evidence="4 7" key="2">
    <citation type="journal article" date="2020" name="Appl. Microbiol. Biotechnol.">
        <title>Targeted gene deletion in Brettanomyces bruxellensis with an expression-free CRISPR-Cas9 system.</title>
        <authorList>
            <person name="Varela C."/>
            <person name="Bartel C."/>
            <person name="Onetto C."/>
            <person name="Borneman A."/>
        </authorList>
    </citation>
    <scope>NUCLEOTIDE SEQUENCE [LARGE SCALE GENOMIC DNA]</scope>
    <source>
        <strain evidence="4 7">AWRI1613</strain>
    </source>
</reference>
<name>A0A7D9CVK5_DEKBR</name>
<evidence type="ECO:0000256" key="1">
    <source>
        <dbReference type="ARBA" id="ARBA00022729"/>
    </source>
</evidence>
<evidence type="ECO:0000313" key="5">
    <source>
        <dbReference type="EMBL" id="VUG16714.1"/>
    </source>
</evidence>